<evidence type="ECO:0000313" key="1">
    <source>
        <dbReference type="EMBL" id="EPE27348.1"/>
    </source>
</evidence>
<dbReference type="AlphaFoldDB" id="S3DLC1"/>
<protein>
    <submittedName>
        <fullName evidence="1">Uncharacterized protein</fullName>
    </submittedName>
</protein>
<gene>
    <name evidence="1" type="ORF">GLAREA_03263</name>
</gene>
<dbReference type="KEGG" id="glz:GLAREA_03263"/>
<dbReference type="GeneID" id="19462318"/>
<dbReference type="Proteomes" id="UP000016922">
    <property type="component" value="Unassembled WGS sequence"/>
</dbReference>
<sequence length="227" mass="25983">MDETEEWNPKGHATDDKIYCDAPEARARLKVAVERALSKTQYPNLHFNVPLQTHNIPTRILMGNVPYTSIAVFNTVCEINNVGADIRPELIPHPEYPYGHFTLNKDNVGTILQTTVFFNGPLSGHVQGGRREVPVPFRLVYPDLTVAKLLEDTDKRVFKLMISEGTLPAMLWMLSEMGYFPTADNPQGIPFTTEEQRLQAIDEFLKRHEWLVFWWCCRVIGQTVNLQ</sequence>
<keyword evidence="2" id="KW-1185">Reference proteome</keyword>
<reference evidence="1 2" key="1">
    <citation type="journal article" date="2013" name="BMC Genomics">
        <title>Genomics-driven discovery of the pneumocandin biosynthetic gene cluster in the fungus Glarea lozoyensis.</title>
        <authorList>
            <person name="Chen L."/>
            <person name="Yue Q."/>
            <person name="Zhang X."/>
            <person name="Xiang M."/>
            <person name="Wang C."/>
            <person name="Li S."/>
            <person name="Che Y."/>
            <person name="Ortiz-Lopez F.J."/>
            <person name="Bills G.F."/>
            <person name="Liu X."/>
            <person name="An Z."/>
        </authorList>
    </citation>
    <scope>NUCLEOTIDE SEQUENCE [LARGE SCALE GENOMIC DNA]</scope>
    <source>
        <strain evidence="2">ATCC 20868 / MF5171</strain>
    </source>
</reference>
<dbReference type="OrthoDB" id="10618332at2759"/>
<proteinExistence type="predicted"/>
<dbReference type="RefSeq" id="XP_008086538.1">
    <property type="nucleotide sequence ID" value="XM_008088347.1"/>
</dbReference>
<organism evidence="1 2">
    <name type="scientific">Glarea lozoyensis (strain ATCC 20868 / MF5171)</name>
    <dbReference type="NCBI Taxonomy" id="1116229"/>
    <lineage>
        <taxon>Eukaryota</taxon>
        <taxon>Fungi</taxon>
        <taxon>Dikarya</taxon>
        <taxon>Ascomycota</taxon>
        <taxon>Pezizomycotina</taxon>
        <taxon>Leotiomycetes</taxon>
        <taxon>Helotiales</taxon>
        <taxon>Helotiaceae</taxon>
        <taxon>Glarea</taxon>
    </lineage>
</organism>
<accession>S3DLC1</accession>
<dbReference type="EMBL" id="KE145370">
    <property type="protein sequence ID" value="EPE27348.1"/>
    <property type="molecule type" value="Genomic_DNA"/>
</dbReference>
<dbReference type="HOGENOM" id="CLU_1219782_0_0_1"/>
<evidence type="ECO:0000313" key="2">
    <source>
        <dbReference type="Proteomes" id="UP000016922"/>
    </source>
</evidence>
<name>S3DLC1_GLAL2</name>